<dbReference type="AlphaFoldDB" id="A0AAP0KYL5"/>
<accession>A0AAP0KYL5</accession>
<protein>
    <submittedName>
        <fullName evidence="1">Uncharacterized protein</fullName>
    </submittedName>
</protein>
<evidence type="ECO:0000313" key="2">
    <source>
        <dbReference type="Proteomes" id="UP001420932"/>
    </source>
</evidence>
<organism evidence="1 2">
    <name type="scientific">Stephania yunnanensis</name>
    <dbReference type="NCBI Taxonomy" id="152371"/>
    <lineage>
        <taxon>Eukaryota</taxon>
        <taxon>Viridiplantae</taxon>
        <taxon>Streptophyta</taxon>
        <taxon>Embryophyta</taxon>
        <taxon>Tracheophyta</taxon>
        <taxon>Spermatophyta</taxon>
        <taxon>Magnoliopsida</taxon>
        <taxon>Ranunculales</taxon>
        <taxon>Menispermaceae</taxon>
        <taxon>Menispermoideae</taxon>
        <taxon>Cissampelideae</taxon>
        <taxon>Stephania</taxon>
    </lineage>
</organism>
<sequence length="51" mass="5684">MSRFGWTMVEGRGCVGTAIRRSLGVKELVNDEVAKLEKPCSFLVNFCYDGI</sequence>
<keyword evidence="2" id="KW-1185">Reference proteome</keyword>
<gene>
    <name evidence="1" type="ORF">Syun_006618</name>
</gene>
<dbReference type="EMBL" id="JBBNAF010000003">
    <property type="protein sequence ID" value="KAK9160277.1"/>
    <property type="molecule type" value="Genomic_DNA"/>
</dbReference>
<evidence type="ECO:0000313" key="1">
    <source>
        <dbReference type="EMBL" id="KAK9160277.1"/>
    </source>
</evidence>
<reference evidence="1 2" key="1">
    <citation type="submission" date="2024-01" db="EMBL/GenBank/DDBJ databases">
        <title>Genome assemblies of Stephania.</title>
        <authorList>
            <person name="Yang L."/>
        </authorList>
    </citation>
    <scope>NUCLEOTIDE SEQUENCE [LARGE SCALE GENOMIC DNA]</scope>
    <source>
        <strain evidence="1">YNDBR</strain>
        <tissue evidence="1">Leaf</tissue>
    </source>
</reference>
<comment type="caution">
    <text evidence="1">The sequence shown here is derived from an EMBL/GenBank/DDBJ whole genome shotgun (WGS) entry which is preliminary data.</text>
</comment>
<proteinExistence type="predicted"/>
<dbReference type="Proteomes" id="UP001420932">
    <property type="component" value="Unassembled WGS sequence"/>
</dbReference>
<name>A0AAP0KYL5_9MAGN</name>